<evidence type="ECO:0000313" key="9">
    <source>
        <dbReference type="EMBL" id="TQL16646.1"/>
    </source>
</evidence>
<feature type="domain" description="Glycosyltransferase 2-like" evidence="8">
    <location>
        <begin position="15"/>
        <end position="157"/>
    </location>
</feature>
<dbReference type="InterPro" id="IPR029044">
    <property type="entry name" value="Nucleotide-diphossugar_trans"/>
</dbReference>
<dbReference type="EMBL" id="VFOF01000001">
    <property type="protein sequence ID" value="TQL16646.1"/>
    <property type="molecule type" value="Genomic_DNA"/>
</dbReference>
<name>A0A542VZ92_ZYMMB</name>
<proteinExistence type="predicted"/>
<evidence type="ECO:0000256" key="7">
    <source>
        <dbReference type="SAM" id="Phobius"/>
    </source>
</evidence>
<dbReference type="GO" id="GO:0016757">
    <property type="term" value="F:glycosyltransferase activity"/>
    <property type="evidence" value="ECO:0007669"/>
    <property type="project" value="UniProtKB-KW"/>
</dbReference>
<gene>
    <name evidence="9" type="ORF">FBY58_0182</name>
</gene>
<evidence type="ECO:0000256" key="6">
    <source>
        <dbReference type="ARBA" id="ARBA00023136"/>
    </source>
</evidence>
<sequence>MTRDDIRKEIPSLAIVVPCYNESEAFSYCLSQLGQCLSDLIEEKKIQPNSSILFVDDGSRDDTWDQIKAAVHEISFVRGLKLSRNRGHQIALMAGLSHAKTDITVSIDADLQDDIRCIPVMVEKYMQGNDIVYGVRNDRSSDSFFKRMTANSFYWFMAKMGVQQVANHADFRLLSRRALQGLLAYNEQNLYIRGIVPLVGYPSDKVFYSRSSRIAGESKYPFRKMLALAIEGITSLTVAPLRLISVLGFAACFLSLLGSVYAVFRKFCGEAIEGWASVEISIFFLGGVQLLCLGVIGEYIGKIYMEVKRRPKFLIQEEIGNSDKS</sequence>
<dbReference type="CDD" id="cd04187">
    <property type="entry name" value="DPM1_like_bac"/>
    <property type="match status" value="1"/>
</dbReference>
<protein>
    <submittedName>
        <fullName evidence="9">Glycosyltransferase involved in cell wall biosynthesis</fullName>
    </submittedName>
</protein>
<evidence type="ECO:0000256" key="5">
    <source>
        <dbReference type="ARBA" id="ARBA00022989"/>
    </source>
</evidence>
<keyword evidence="6 7" id="KW-0472">Membrane</keyword>
<evidence type="ECO:0000259" key="8">
    <source>
        <dbReference type="Pfam" id="PF00535"/>
    </source>
</evidence>
<evidence type="ECO:0000256" key="2">
    <source>
        <dbReference type="ARBA" id="ARBA00022676"/>
    </source>
</evidence>
<dbReference type="InterPro" id="IPR050256">
    <property type="entry name" value="Glycosyltransferase_2"/>
</dbReference>
<comment type="subcellular location">
    <subcellularLocation>
        <location evidence="1">Membrane</location>
        <topology evidence="1">Multi-pass membrane protein</topology>
    </subcellularLocation>
</comment>
<dbReference type="Proteomes" id="UP000316887">
    <property type="component" value="Unassembled WGS sequence"/>
</dbReference>
<keyword evidence="4 7" id="KW-0812">Transmembrane</keyword>
<dbReference type="RefSeq" id="WP_141919046.1">
    <property type="nucleotide sequence ID" value="NZ_VFOF01000001.1"/>
</dbReference>
<dbReference type="PANTHER" id="PTHR48090:SF1">
    <property type="entry name" value="PROPHAGE BACTOPRENOL GLUCOSYL TRANSFERASE HOMOLOG"/>
    <property type="match status" value="1"/>
</dbReference>
<dbReference type="InterPro" id="IPR001173">
    <property type="entry name" value="Glyco_trans_2-like"/>
</dbReference>
<comment type="caution">
    <text evidence="9">The sequence shown here is derived from an EMBL/GenBank/DDBJ whole genome shotgun (WGS) entry which is preliminary data.</text>
</comment>
<dbReference type="OrthoDB" id="9807795at2"/>
<evidence type="ECO:0000256" key="4">
    <source>
        <dbReference type="ARBA" id="ARBA00022692"/>
    </source>
</evidence>
<dbReference type="Pfam" id="PF00535">
    <property type="entry name" value="Glycos_transf_2"/>
    <property type="match status" value="1"/>
</dbReference>
<evidence type="ECO:0000256" key="3">
    <source>
        <dbReference type="ARBA" id="ARBA00022679"/>
    </source>
</evidence>
<keyword evidence="3 9" id="KW-0808">Transferase</keyword>
<feature type="transmembrane region" description="Helical" evidence="7">
    <location>
        <begin position="243"/>
        <end position="264"/>
    </location>
</feature>
<dbReference type="Gene3D" id="3.90.550.10">
    <property type="entry name" value="Spore Coat Polysaccharide Biosynthesis Protein SpsA, Chain A"/>
    <property type="match status" value="1"/>
</dbReference>
<dbReference type="SUPFAM" id="SSF53448">
    <property type="entry name" value="Nucleotide-diphospho-sugar transferases"/>
    <property type="match status" value="1"/>
</dbReference>
<evidence type="ECO:0000256" key="1">
    <source>
        <dbReference type="ARBA" id="ARBA00004141"/>
    </source>
</evidence>
<feature type="transmembrane region" description="Helical" evidence="7">
    <location>
        <begin position="276"/>
        <end position="300"/>
    </location>
</feature>
<dbReference type="GO" id="GO:0005886">
    <property type="term" value="C:plasma membrane"/>
    <property type="evidence" value="ECO:0007669"/>
    <property type="project" value="TreeGrafter"/>
</dbReference>
<reference evidence="9 10" key="1">
    <citation type="submission" date="2019-06" db="EMBL/GenBank/DDBJ databases">
        <title>Genome sequencing of Zymomonas mobilis strains for genetic engineering and biofuel applications.</title>
        <authorList>
            <person name="Teravest M."/>
        </authorList>
    </citation>
    <scope>NUCLEOTIDE SEQUENCE [LARGE SCALE GENOMIC DNA]</scope>
    <source>
        <strain evidence="9 10">AN0101</strain>
    </source>
</reference>
<organism evidence="9 10">
    <name type="scientific">Zymomonas mobilis</name>
    <dbReference type="NCBI Taxonomy" id="542"/>
    <lineage>
        <taxon>Bacteria</taxon>
        <taxon>Pseudomonadati</taxon>
        <taxon>Pseudomonadota</taxon>
        <taxon>Alphaproteobacteria</taxon>
        <taxon>Sphingomonadales</taxon>
        <taxon>Zymomonadaceae</taxon>
        <taxon>Zymomonas</taxon>
    </lineage>
</organism>
<accession>A0A542VZ92</accession>
<dbReference type="PANTHER" id="PTHR48090">
    <property type="entry name" value="UNDECAPRENYL-PHOSPHATE 4-DEOXY-4-FORMAMIDO-L-ARABINOSE TRANSFERASE-RELATED"/>
    <property type="match status" value="1"/>
</dbReference>
<keyword evidence="5 7" id="KW-1133">Transmembrane helix</keyword>
<keyword evidence="2" id="KW-0328">Glycosyltransferase</keyword>
<evidence type="ECO:0000313" key="10">
    <source>
        <dbReference type="Proteomes" id="UP000316887"/>
    </source>
</evidence>
<dbReference type="AlphaFoldDB" id="A0A542VZ92"/>